<protein>
    <submittedName>
        <fullName evidence="1">20527_t:CDS:1</fullName>
    </submittedName>
</protein>
<keyword evidence="2" id="KW-1185">Reference proteome</keyword>
<evidence type="ECO:0000313" key="1">
    <source>
        <dbReference type="EMBL" id="CAG8736756.1"/>
    </source>
</evidence>
<evidence type="ECO:0000313" key="2">
    <source>
        <dbReference type="Proteomes" id="UP000789920"/>
    </source>
</evidence>
<dbReference type="EMBL" id="CAJVQC010027548">
    <property type="protein sequence ID" value="CAG8736756.1"/>
    <property type="molecule type" value="Genomic_DNA"/>
</dbReference>
<feature type="non-terminal residue" evidence="1">
    <location>
        <position position="1"/>
    </location>
</feature>
<name>A0ACA9QA27_9GLOM</name>
<gene>
    <name evidence="1" type="ORF">RPERSI_LOCUS12736</name>
</gene>
<comment type="caution">
    <text evidence="1">The sequence shown here is derived from an EMBL/GenBank/DDBJ whole genome shotgun (WGS) entry which is preliminary data.</text>
</comment>
<sequence>PVAVLLCFLTKFAITSFLYPSEHRICAKEASPYPNTYLGK</sequence>
<accession>A0ACA9QA27</accession>
<reference evidence="1" key="1">
    <citation type="submission" date="2021-06" db="EMBL/GenBank/DDBJ databases">
        <authorList>
            <person name="Kallberg Y."/>
            <person name="Tangrot J."/>
            <person name="Rosling A."/>
        </authorList>
    </citation>
    <scope>NUCLEOTIDE SEQUENCE</scope>
    <source>
        <strain evidence="1">MA461A</strain>
    </source>
</reference>
<dbReference type="Proteomes" id="UP000789920">
    <property type="component" value="Unassembled WGS sequence"/>
</dbReference>
<organism evidence="1 2">
    <name type="scientific">Racocetra persica</name>
    <dbReference type="NCBI Taxonomy" id="160502"/>
    <lineage>
        <taxon>Eukaryota</taxon>
        <taxon>Fungi</taxon>
        <taxon>Fungi incertae sedis</taxon>
        <taxon>Mucoromycota</taxon>
        <taxon>Glomeromycotina</taxon>
        <taxon>Glomeromycetes</taxon>
        <taxon>Diversisporales</taxon>
        <taxon>Gigasporaceae</taxon>
        <taxon>Racocetra</taxon>
    </lineage>
</organism>
<proteinExistence type="predicted"/>